<dbReference type="SUPFAM" id="SSF53850">
    <property type="entry name" value="Periplasmic binding protein-like II"/>
    <property type="match status" value="1"/>
</dbReference>
<name>A0A7X1KP66_9SPHN</name>
<dbReference type="GO" id="GO:0043565">
    <property type="term" value="F:sequence-specific DNA binding"/>
    <property type="evidence" value="ECO:0007669"/>
    <property type="project" value="TreeGrafter"/>
</dbReference>
<keyword evidence="3" id="KW-0238">DNA-binding</keyword>
<sequence>MAPPPLPPFAALRAFDVVGRSGGIRKAAVQLGLSHAIISRHLGMLEQHLGVTLFNRRTGELTEPGRRYHAQVSAAISELEAATTAFTGARGRSLTIWCSAGFSLHWLAPRLPDFQRRTGVAGAAFVDLHSTDAEPAFDKDEVDGDIRYLADGAAKSQPANVRTELLARPDVFPVAAPAFLAGLPRGIERRADILGLPLVHEGAGDEWLQWLAVQGLAADGLRAPAARFGQAHLALMAARSGQGIALANRFLVAEDLARGTLVAVEPAGDSWATAQLGAYYLRCSRARWSDPLVARFRRWLQRMLAKGD</sequence>
<evidence type="ECO:0000259" key="5">
    <source>
        <dbReference type="PROSITE" id="PS50931"/>
    </source>
</evidence>
<dbReference type="InterPro" id="IPR005119">
    <property type="entry name" value="LysR_subst-bd"/>
</dbReference>
<evidence type="ECO:0000313" key="6">
    <source>
        <dbReference type="EMBL" id="MBC2668426.1"/>
    </source>
</evidence>
<accession>A0A7X1KP66</accession>
<gene>
    <name evidence="6" type="ORF">H7F53_04625</name>
</gene>
<organism evidence="6 7">
    <name type="scientific">Novosphingobium piscinae</name>
    <dbReference type="NCBI Taxonomy" id="1507448"/>
    <lineage>
        <taxon>Bacteria</taxon>
        <taxon>Pseudomonadati</taxon>
        <taxon>Pseudomonadota</taxon>
        <taxon>Alphaproteobacteria</taxon>
        <taxon>Sphingomonadales</taxon>
        <taxon>Sphingomonadaceae</taxon>
        <taxon>Novosphingobium</taxon>
    </lineage>
</organism>
<comment type="caution">
    <text evidence="6">The sequence shown here is derived from an EMBL/GenBank/DDBJ whole genome shotgun (WGS) entry which is preliminary data.</text>
</comment>
<keyword evidence="7" id="KW-1185">Reference proteome</keyword>
<keyword evidence="4" id="KW-0804">Transcription</keyword>
<dbReference type="PANTHER" id="PTHR30537">
    <property type="entry name" value="HTH-TYPE TRANSCRIPTIONAL REGULATOR"/>
    <property type="match status" value="1"/>
</dbReference>
<evidence type="ECO:0000256" key="4">
    <source>
        <dbReference type="ARBA" id="ARBA00023163"/>
    </source>
</evidence>
<dbReference type="GO" id="GO:0006351">
    <property type="term" value="P:DNA-templated transcription"/>
    <property type="evidence" value="ECO:0007669"/>
    <property type="project" value="TreeGrafter"/>
</dbReference>
<feature type="domain" description="HTH lysR-type" evidence="5">
    <location>
        <begin position="7"/>
        <end position="62"/>
    </location>
</feature>
<evidence type="ECO:0000256" key="2">
    <source>
        <dbReference type="ARBA" id="ARBA00023015"/>
    </source>
</evidence>
<dbReference type="Gene3D" id="3.40.190.10">
    <property type="entry name" value="Periplasmic binding protein-like II"/>
    <property type="match status" value="2"/>
</dbReference>
<evidence type="ECO:0000313" key="7">
    <source>
        <dbReference type="Proteomes" id="UP000551327"/>
    </source>
</evidence>
<dbReference type="Gene3D" id="1.10.10.10">
    <property type="entry name" value="Winged helix-like DNA-binding domain superfamily/Winged helix DNA-binding domain"/>
    <property type="match status" value="1"/>
</dbReference>
<dbReference type="Proteomes" id="UP000551327">
    <property type="component" value="Unassembled WGS sequence"/>
</dbReference>
<evidence type="ECO:0000256" key="3">
    <source>
        <dbReference type="ARBA" id="ARBA00023125"/>
    </source>
</evidence>
<dbReference type="PANTHER" id="PTHR30537:SF74">
    <property type="entry name" value="HTH-TYPE TRANSCRIPTIONAL REGULATOR TRPI"/>
    <property type="match status" value="1"/>
</dbReference>
<dbReference type="InterPro" id="IPR000847">
    <property type="entry name" value="LysR_HTH_N"/>
</dbReference>
<dbReference type="GO" id="GO:0003700">
    <property type="term" value="F:DNA-binding transcription factor activity"/>
    <property type="evidence" value="ECO:0007669"/>
    <property type="project" value="InterPro"/>
</dbReference>
<dbReference type="InterPro" id="IPR036390">
    <property type="entry name" value="WH_DNA-bd_sf"/>
</dbReference>
<dbReference type="AlphaFoldDB" id="A0A7X1KP66"/>
<comment type="similarity">
    <text evidence="1">Belongs to the LysR transcriptional regulatory family.</text>
</comment>
<reference evidence="6 7" key="1">
    <citation type="submission" date="2020-08" db="EMBL/GenBank/DDBJ databases">
        <title>The genome sequence of type strain Novosphingobium piscinae KCTC 42194.</title>
        <authorList>
            <person name="Liu Y."/>
        </authorList>
    </citation>
    <scope>NUCLEOTIDE SEQUENCE [LARGE SCALE GENOMIC DNA]</scope>
    <source>
        <strain evidence="6 7">KCTC 42194</strain>
    </source>
</reference>
<evidence type="ECO:0000256" key="1">
    <source>
        <dbReference type="ARBA" id="ARBA00009437"/>
    </source>
</evidence>
<dbReference type="PROSITE" id="PS50931">
    <property type="entry name" value="HTH_LYSR"/>
    <property type="match status" value="1"/>
</dbReference>
<dbReference type="InterPro" id="IPR036388">
    <property type="entry name" value="WH-like_DNA-bd_sf"/>
</dbReference>
<dbReference type="Pfam" id="PF00126">
    <property type="entry name" value="HTH_1"/>
    <property type="match status" value="1"/>
</dbReference>
<dbReference type="SUPFAM" id="SSF46785">
    <property type="entry name" value="Winged helix' DNA-binding domain"/>
    <property type="match status" value="1"/>
</dbReference>
<dbReference type="InterPro" id="IPR058163">
    <property type="entry name" value="LysR-type_TF_proteobact-type"/>
</dbReference>
<protein>
    <submittedName>
        <fullName evidence="6">LysR family transcriptional regulator</fullName>
    </submittedName>
</protein>
<keyword evidence="2" id="KW-0805">Transcription regulation</keyword>
<dbReference type="EMBL" id="JACLAX010000003">
    <property type="protein sequence ID" value="MBC2668426.1"/>
    <property type="molecule type" value="Genomic_DNA"/>
</dbReference>
<dbReference type="Pfam" id="PF03466">
    <property type="entry name" value="LysR_substrate"/>
    <property type="match status" value="1"/>
</dbReference>
<dbReference type="RefSeq" id="WP_185678308.1">
    <property type="nucleotide sequence ID" value="NZ_JACLAX010000003.1"/>
</dbReference>
<proteinExistence type="inferred from homology"/>